<keyword evidence="4" id="KW-1015">Disulfide bond</keyword>
<dbReference type="PANTHER" id="PTHR33938:SF15">
    <property type="entry name" value="FERULOYL ESTERASE B-RELATED"/>
    <property type="match status" value="1"/>
</dbReference>
<dbReference type="InterPro" id="IPR011118">
    <property type="entry name" value="Tannase/feruloyl_esterase"/>
</dbReference>
<evidence type="ECO:0000256" key="1">
    <source>
        <dbReference type="ARBA" id="ARBA00022487"/>
    </source>
</evidence>
<dbReference type="AlphaFoldDB" id="A0A7S9D4P8"/>
<dbReference type="GO" id="GO:0052689">
    <property type="term" value="F:carboxylic ester hydrolase activity"/>
    <property type="evidence" value="ECO:0007669"/>
    <property type="project" value="UniProtKB-KW"/>
</dbReference>
<proteinExistence type="predicted"/>
<accession>A0A7S9D4P8</accession>
<dbReference type="KEGG" id="bcou:IC761_28285"/>
<evidence type="ECO:0000313" key="5">
    <source>
        <dbReference type="EMBL" id="QPF90364.1"/>
    </source>
</evidence>
<name>A0A7S9D4P8_9BRAD</name>
<evidence type="ECO:0000256" key="2">
    <source>
        <dbReference type="ARBA" id="ARBA00022729"/>
    </source>
</evidence>
<sequence length="688" mass="72998">MAAIVPGTLPGDIVQGVITPGTSTVTVPYASIVPAAPEQPAGGSGFNFRPTPIGPTPAFCQVAFVYYPGGEGPNAAGPGLDSPGIPKGQPAYDVGQKQAIEIVISLPLNSADQGPTNLGAVNGAWTGGVMTMGAPGQSGTLNPSGFGEGLDGANATYAIRQGFVASITDAGEQYAGHFTQGTPGNANFAIISTANSPYRNKIAYGTVADWIYRGTWYGRQWADAIAEVYYGKEPKLHYYNGGSGGGNMGMGQLQHHGDEYDGFLIGAPAYRWQQFRLADSWPALVMRKLIQLDGAGALPTNDQQTALYNTIVKACDVEGTDTVADGMIADPRVCTMHFSAAANICGVTGAPPRPNCLTARQAAAFDRIFDGPRNSQGARIWYPYDISITFPTNALGTFQSTSYNSATLTASTVEVVQYDHANAAWPANNCLFVDQESLEMGTTNATGWAACASPGVPTTYEREAATGSRIGSDLGAPPIDLYTDNQDPDLKEVMKHGTKIIQLHGSADPAIRWRHDVDYYNRVATKLYGGTKAADYEKLQSWYRLFVAPMTGHIGGGFGPYWYDPFVALRNWVEHGVVPKTILGVSDSHGLVPGRTRPMCPFPQTAIYSGFGSINDASSFTCGGNLQAGVIRNGTGRPIQGLPVACDDVKTVFGQEDSDNLDFRSVGLTASECSEHLPPRRGDALTRR</sequence>
<evidence type="ECO:0000256" key="3">
    <source>
        <dbReference type="ARBA" id="ARBA00022801"/>
    </source>
</evidence>
<dbReference type="Proteomes" id="UP000594621">
    <property type="component" value="Chromosome"/>
</dbReference>
<dbReference type="Pfam" id="PF07519">
    <property type="entry name" value="Tannase"/>
    <property type="match status" value="1"/>
</dbReference>
<dbReference type="PANTHER" id="PTHR33938">
    <property type="entry name" value="FERULOYL ESTERASE B-RELATED"/>
    <property type="match status" value="1"/>
</dbReference>
<dbReference type="RefSeq" id="WP_195799955.1">
    <property type="nucleotide sequence ID" value="NZ_CP061379.1"/>
</dbReference>
<evidence type="ECO:0000256" key="4">
    <source>
        <dbReference type="ARBA" id="ARBA00023157"/>
    </source>
</evidence>
<protein>
    <submittedName>
        <fullName evidence="5">Tannase/feruloyl esterase family alpha/beta hydrolase</fullName>
    </submittedName>
</protein>
<keyword evidence="6" id="KW-1185">Reference proteome</keyword>
<reference evidence="5 6" key="1">
    <citation type="submission" date="2020-09" db="EMBL/GenBank/DDBJ databases">
        <title>Complete genomes of bradyrhizobia occurring on native shrubby legumes in Australia.</title>
        <authorList>
            <person name="Lafay B."/>
        </authorList>
    </citation>
    <scope>NUCLEOTIDE SEQUENCE [LARGE SCALE GENOMIC DNA]</scope>
    <source>
        <strain evidence="5 6">BDV5040</strain>
    </source>
</reference>
<dbReference type="EMBL" id="CP061379">
    <property type="protein sequence ID" value="QPF90364.1"/>
    <property type="molecule type" value="Genomic_DNA"/>
</dbReference>
<evidence type="ECO:0000313" key="6">
    <source>
        <dbReference type="Proteomes" id="UP000594621"/>
    </source>
</evidence>
<gene>
    <name evidence="5" type="ORF">IC761_28285</name>
</gene>
<keyword evidence="1" id="KW-0719">Serine esterase</keyword>
<keyword evidence="3 5" id="KW-0378">Hydrolase</keyword>
<organism evidence="5 6">
    <name type="scientific">Bradyrhizobium commune</name>
    <dbReference type="NCBI Taxonomy" id="83627"/>
    <lineage>
        <taxon>Bacteria</taxon>
        <taxon>Pseudomonadati</taxon>
        <taxon>Pseudomonadota</taxon>
        <taxon>Alphaproteobacteria</taxon>
        <taxon>Hyphomicrobiales</taxon>
        <taxon>Nitrobacteraceae</taxon>
        <taxon>Bradyrhizobium</taxon>
    </lineage>
</organism>
<keyword evidence="2" id="KW-0732">Signal</keyword>